<evidence type="ECO:0000313" key="1">
    <source>
        <dbReference type="EMBL" id="CAG6745124.1"/>
    </source>
</evidence>
<proteinExistence type="predicted"/>
<dbReference type="AlphaFoldDB" id="A0A8D9EA94"/>
<accession>A0A8D9EA94</accession>
<name>A0A8D9EA94_9HEMI</name>
<organism evidence="1">
    <name type="scientific">Cacopsylla melanoneura</name>
    <dbReference type="NCBI Taxonomy" id="428564"/>
    <lineage>
        <taxon>Eukaryota</taxon>
        <taxon>Metazoa</taxon>
        <taxon>Ecdysozoa</taxon>
        <taxon>Arthropoda</taxon>
        <taxon>Hexapoda</taxon>
        <taxon>Insecta</taxon>
        <taxon>Pterygota</taxon>
        <taxon>Neoptera</taxon>
        <taxon>Paraneoptera</taxon>
        <taxon>Hemiptera</taxon>
        <taxon>Sternorrhyncha</taxon>
        <taxon>Psylloidea</taxon>
        <taxon>Psyllidae</taxon>
        <taxon>Psyllinae</taxon>
        <taxon>Cacopsylla</taxon>
    </lineage>
</organism>
<reference evidence="1" key="1">
    <citation type="submission" date="2021-05" db="EMBL/GenBank/DDBJ databases">
        <authorList>
            <person name="Alioto T."/>
            <person name="Alioto T."/>
            <person name="Gomez Garrido J."/>
        </authorList>
    </citation>
    <scope>NUCLEOTIDE SEQUENCE</scope>
</reference>
<sequence>MDIALVEMKMDRVRDSVGIGKYILDNKFERKTPDMLDIIDTETGPSEMNMDRVYESRLGNTGYWYLSVEHLMCLYNIQEAGQVHHLLSNSPTMHWCNNVSPHIPSSSRD</sequence>
<dbReference type="EMBL" id="HBUF01484655">
    <property type="protein sequence ID" value="CAG6745124.1"/>
    <property type="molecule type" value="Transcribed_RNA"/>
</dbReference>
<protein>
    <submittedName>
        <fullName evidence="1">Uncharacterized protein</fullName>
    </submittedName>
</protein>